<evidence type="ECO:0000313" key="15">
    <source>
        <dbReference type="Proteomes" id="UP000650833"/>
    </source>
</evidence>
<dbReference type="EMBL" id="JAEPRC010000184">
    <property type="protein sequence ID" value="KAG2204938.1"/>
    <property type="molecule type" value="Genomic_DNA"/>
</dbReference>
<comment type="catalytic activity">
    <reaction evidence="10">
        <text>D-ribose 5-phosphate + ATP = 5-phospho-alpha-D-ribose 1-diphosphate + AMP + H(+)</text>
        <dbReference type="Rhea" id="RHEA:15609"/>
        <dbReference type="ChEBI" id="CHEBI:15378"/>
        <dbReference type="ChEBI" id="CHEBI:30616"/>
        <dbReference type="ChEBI" id="CHEBI:58017"/>
        <dbReference type="ChEBI" id="CHEBI:78346"/>
        <dbReference type="ChEBI" id="CHEBI:456215"/>
        <dbReference type="EC" id="2.7.6.1"/>
    </reaction>
</comment>
<organism evidence="14 15">
    <name type="scientific">Mucor plumbeus</name>
    <dbReference type="NCBI Taxonomy" id="97098"/>
    <lineage>
        <taxon>Eukaryota</taxon>
        <taxon>Fungi</taxon>
        <taxon>Fungi incertae sedis</taxon>
        <taxon>Mucoromycota</taxon>
        <taxon>Mucoromycotina</taxon>
        <taxon>Mucoromycetes</taxon>
        <taxon>Mucorales</taxon>
        <taxon>Mucorineae</taxon>
        <taxon>Mucoraceae</taxon>
        <taxon>Mucor</taxon>
    </lineage>
</organism>
<keyword evidence="15" id="KW-1185">Reference proteome</keyword>
<sequence>MSSITTNINQSHFKSNAVFEYLNAALKSLKEDDKSKLLNQIAGIFEFVIKNKQGKIQIYTLDLKKEGLVIKGPLNESSANVILYICDGDFVNLVKGRLNGQRAFMLGKLKIKGRMDLAIRLDSIFKQLAGKITQKNLSFPLFFFPSFLNPLSMRGPIVLGGSSHPKLVQEICDRLGIEPGKSRLSKFSNNETSVELYESVREQDVYIVQSGCGHVNDNFFELCIMIQACKTASARKVTAVIPFFPYSRQPDAPFKRSGAPFIRPPPMTVPSTPKTMPSTPKNEYIDNPFQPAVPNTLFSRLSSDLDIGHQIMLGGNSNNNNNRGITGSAIQQHHQQKQQNNNTNDGYKQWVARSGTLIAELLTCAGADHIITMDLHDPQFQGFFDCPVDNLSSLPSMGKYIYRNIPNYGEAVIVSPDAGGAKRATSIAEKLHMDFALIHKERRRPDKPQKHDLMLVGDVRDKVCILIDDIADTSFTITKAAKLLHENGATKIYALITHAILSGDAIERIQQSYLDHVIVSDSVPQDQHIQKCSKFLILPVAALFAEAIRRIHFGESVSTLFDPQYELC</sequence>
<dbReference type="PANTHER" id="PTHR10210">
    <property type="entry name" value="RIBOSE-PHOSPHATE DIPHOSPHOKINASE FAMILY MEMBER"/>
    <property type="match status" value="1"/>
</dbReference>
<dbReference type="InterPro" id="IPR029057">
    <property type="entry name" value="PRTase-like"/>
</dbReference>
<evidence type="ECO:0000256" key="9">
    <source>
        <dbReference type="ARBA" id="ARBA00022842"/>
    </source>
</evidence>
<keyword evidence="3" id="KW-0808">Transferase</keyword>
<accession>A0A8H7V698</accession>
<keyword evidence="6" id="KW-0547">Nucleotide-binding</keyword>
<dbReference type="PANTHER" id="PTHR10210:SF36">
    <property type="entry name" value="RIBOSE-PHOSPHATE PYROPHOSPHOKINASE 5"/>
    <property type="match status" value="1"/>
</dbReference>
<keyword evidence="9" id="KW-0460">Magnesium</keyword>
<dbReference type="InterPro" id="IPR036527">
    <property type="entry name" value="SCP2_sterol-bd_dom_sf"/>
</dbReference>
<feature type="region of interest" description="Disordered" evidence="11">
    <location>
        <begin position="255"/>
        <end position="278"/>
    </location>
</feature>
<name>A0A8H7V698_9FUNG</name>
<dbReference type="NCBIfam" id="TIGR01251">
    <property type="entry name" value="ribP_PPkin"/>
    <property type="match status" value="1"/>
</dbReference>
<dbReference type="GO" id="GO:0005737">
    <property type="term" value="C:cytoplasm"/>
    <property type="evidence" value="ECO:0007669"/>
    <property type="project" value="TreeGrafter"/>
</dbReference>
<evidence type="ECO:0000256" key="7">
    <source>
        <dbReference type="ARBA" id="ARBA00022777"/>
    </source>
</evidence>
<dbReference type="InterPro" id="IPR005946">
    <property type="entry name" value="Rib-P_diPkinase"/>
</dbReference>
<dbReference type="FunFam" id="3.40.50.2020:FF:000005">
    <property type="entry name" value="Ribose-phosphate pyrophosphokinase 1"/>
    <property type="match status" value="1"/>
</dbReference>
<dbReference type="Pfam" id="PF02036">
    <property type="entry name" value="SCP2"/>
    <property type="match status" value="1"/>
</dbReference>
<reference evidence="14" key="1">
    <citation type="submission" date="2020-12" db="EMBL/GenBank/DDBJ databases">
        <title>Metabolic potential, ecology and presence of endohyphal bacteria is reflected in genomic diversity of Mucoromycotina.</title>
        <authorList>
            <person name="Muszewska A."/>
            <person name="Okrasinska A."/>
            <person name="Steczkiewicz K."/>
            <person name="Drgas O."/>
            <person name="Orlowska M."/>
            <person name="Perlinska-Lenart U."/>
            <person name="Aleksandrzak-Piekarczyk T."/>
            <person name="Szatraj K."/>
            <person name="Zielenkiewicz U."/>
            <person name="Pilsyk S."/>
            <person name="Malc E."/>
            <person name="Mieczkowski P."/>
            <person name="Kruszewska J.S."/>
            <person name="Biernat P."/>
            <person name="Pawlowska J."/>
        </authorList>
    </citation>
    <scope>NUCLEOTIDE SEQUENCE</scope>
    <source>
        <strain evidence="14">CBS 226.32</strain>
    </source>
</reference>
<dbReference type="Gene3D" id="3.40.50.2020">
    <property type="match status" value="3"/>
</dbReference>
<dbReference type="GO" id="GO:0006015">
    <property type="term" value="P:5-phosphoribose 1-diphosphate biosynthetic process"/>
    <property type="evidence" value="ECO:0007669"/>
    <property type="project" value="TreeGrafter"/>
</dbReference>
<evidence type="ECO:0000256" key="11">
    <source>
        <dbReference type="SAM" id="MobiDB-lite"/>
    </source>
</evidence>
<dbReference type="OrthoDB" id="413572at2759"/>
<dbReference type="Pfam" id="PF14572">
    <property type="entry name" value="Pribosyl_synth"/>
    <property type="match status" value="1"/>
</dbReference>
<evidence type="ECO:0000256" key="6">
    <source>
        <dbReference type="ARBA" id="ARBA00022741"/>
    </source>
</evidence>
<dbReference type="AlphaFoldDB" id="A0A8H7V698"/>
<dbReference type="GO" id="GO:0006164">
    <property type="term" value="P:purine nucleotide biosynthetic process"/>
    <property type="evidence" value="ECO:0007669"/>
    <property type="project" value="TreeGrafter"/>
</dbReference>
<dbReference type="CDD" id="cd06223">
    <property type="entry name" value="PRTases_typeI"/>
    <property type="match status" value="1"/>
</dbReference>
<dbReference type="SMART" id="SM01400">
    <property type="entry name" value="Pribosyltran_N"/>
    <property type="match status" value="1"/>
</dbReference>
<dbReference type="SUPFAM" id="SSF55718">
    <property type="entry name" value="SCP-like"/>
    <property type="match status" value="1"/>
</dbReference>
<evidence type="ECO:0000259" key="12">
    <source>
        <dbReference type="Pfam" id="PF02036"/>
    </source>
</evidence>
<dbReference type="FunFam" id="3.40.50.2020:FF:000056">
    <property type="entry name" value="Ribose-phosphate pyrophosphokinase II"/>
    <property type="match status" value="1"/>
</dbReference>
<dbReference type="GO" id="GO:0009156">
    <property type="term" value="P:ribonucleoside monophosphate biosynthetic process"/>
    <property type="evidence" value="ECO:0007669"/>
    <property type="project" value="InterPro"/>
</dbReference>
<feature type="domain" description="Ribose-phosphate pyrophosphokinase N-terminal" evidence="13">
    <location>
        <begin position="158"/>
        <end position="251"/>
    </location>
</feature>
<dbReference type="Pfam" id="PF13793">
    <property type="entry name" value="Pribosyltran_N"/>
    <property type="match status" value="1"/>
</dbReference>
<evidence type="ECO:0000256" key="10">
    <source>
        <dbReference type="ARBA" id="ARBA00049535"/>
    </source>
</evidence>
<feature type="region of interest" description="Disordered" evidence="11">
    <location>
        <begin position="316"/>
        <end position="345"/>
    </location>
</feature>
<dbReference type="GO" id="GO:0000287">
    <property type="term" value="F:magnesium ion binding"/>
    <property type="evidence" value="ECO:0007669"/>
    <property type="project" value="InterPro"/>
</dbReference>
<dbReference type="Proteomes" id="UP000650833">
    <property type="component" value="Unassembled WGS sequence"/>
</dbReference>
<dbReference type="InterPro" id="IPR029099">
    <property type="entry name" value="Pribosyltran_N"/>
</dbReference>
<evidence type="ECO:0000256" key="1">
    <source>
        <dbReference type="ARBA" id="ARBA00006478"/>
    </source>
</evidence>
<feature type="compositionally biased region" description="Low complexity" evidence="11">
    <location>
        <begin position="331"/>
        <end position="344"/>
    </location>
</feature>
<keyword evidence="7" id="KW-0418">Kinase</keyword>
<evidence type="ECO:0000313" key="14">
    <source>
        <dbReference type="EMBL" id="KAG2204938.1"/>
    </source>
</evidence>
<dbReference type="GO" id="GO:0016301">
    <property type="term" value="F:kinase activity"/>
    <property type="evidence" value="ECO:0007669"/>
    <property type="project" value="UniProtKB-KW"/>
</dbReference>
<keyword evidence="5" id="KW-0545">Nucleotide biosynthesis</keyword>
<evidence type="ECO:0000256" key="4">
    <source>
        <dbReference type="ARBA" id="ARBA00022723"/>
    </source>
</evidence>
<dbReference type="InterPro" id="IPR000842">
    <property type="entry name" value="PRib_PP_synth_CS"/>
</dbReference>
<dbReference type="GO" id="GO:0002189">
    <property type="term" value="C:ribose phosphate diphosphokinase complex"/>
    <property type="evidence" value="ECO:0007669"/>
    <property type="project" value="TreeGrafter"/>
</dbReference>
<comment type="similarity">
    <text evidence="1">Belongs to the ribose-phosphate pyrophosphokinase family.</text>
</comment>
<comment type="caution">
    <text evidence="14">The sequence shown here is derived from an EMBL/GenBank/DDBJ whole genome shotgun (WGS) entry which is preliminary data.</text>
</comment>
<gene>
    <name evidence="14" type="ORF">INT46_005364</name>
</gene>
<dbReference type="GO" id="GO:0004749">
    <property type="term" value="F:ribose phosphate diphosphokinase activity"/>
    <property type="evidence" value="ECO:0007669"/>
    <property type="project" value="UniProtKB-EC"/>
</dbReference>
<evidence type="ECO:0000256" key="8">
    <source>
        <dbReference type="ARBA" id="ARBA00022840"/>
    </source>
</evidence>
<dbReference type="Gene3D" id="3.30.1050.10">
    <property type="entry name" value="SCP2 sterol-binding domain"/>
    <property type="match status" value="1"/>
</dbReference>
<dbReference type="EC" id="2.7.6.1" evidence="2"/>
<keyword evidence="8" id="KW-0067">ATP-binding</keyword>
<evidence type="ECO:0000256" key="2">
    <source>
        <dbReference type="ARBA" id="ARBA00013247"/>
    </source>
</evidence>
<proteinExistence type="inferred from homology"/>
<dbReference type="SUPFAM" id="SSF53271">
    <property type="entry name" value="PRTase-like"/>
    <property type="match status" value="2"/>
</dbReference>
<dbReference type="PROSITE" id="PS00114">
    <property type="entry name" value="PRPP_SYNTHASE"/>
    <property type="match status" value="1"/>
</dbReference>
<dbReference type="InterPro" id="IPR000836">
    <property type="entry name" value="PRTase_dom"/>
</dbReference>
<protein>
    <recommendedName>
        <fullName evidence="2">ribose-phosphate diphosphokinase</fullName>
        <ecNumber evidence="2">2.7.6.1</ecNumber>
    </recommendedName>
</protein>
<evidence type="ECO:0000256" key="3">
    <source>
        <dbReference type="ARBA" id="ARBA00022679"/>
    </source>
</evidence>
<feature type="domain" description="SCP2" evidence="12">
    <location>
        <begin position="22"/>
        <end position="126"/>
    </location>
</feature>
<dbReference type="InterPro" id="IPR003033">
    <property type="entry name" value="SCP2_sterol-bd_dom"/>
</dbReference>
<keyword evidence="4" id="KW-0479">Metal-binding</keyword>
<dbReference type="GO" id="GO:0005524">
    <property type="term" value="F:ATP binding"/>
    <property type="evidence" value="ECO:0007669"/>
    <property type="project" value="UniProtKB-KW"/>
</dbReference>
<feature type="compositionally biased region" description="Low complexity" evidence="11">
    <location>
        <begin position="269"/>
        <end position="278"/>
    </location>
</feature>
<evidence type="ECO:0000256" key="5">
    <source>
        <dbReference type="ARBA" id="ARBA00022727"/>
    </source>
</evidence>
<evidence type="ECO:0000259" key="13">
    <source>
        <dbReference type="Pfam" id="PF13793"/>
    </source>
</evidence>